<organism evidence="2 3">
    <name type="scientific">Rheinheimera pacifica</name>
    <dbReference type="NCBI Taxonomy" id="173990"/>
    <lineage>
        <taxon>Bacteria</taxon>
        <taxon>Pseudomonadati</taxon>
        <taxon>Pseudomonadota</taxon>
        <taxon>Gammaproteobacteria</taxon>
        <taxon>Chromatiales</taxon>
        <taxon>Chromatiaceae</taxon>
        <taxon>Rheinheimera</taxon>
    </lineage>
</organism>
<dbReference type="Proteomes" id="UP000199371">
    <property type="component" value="Unassembled WGS sequence"/>
</dbReference>
<protein>
    <recommendedName>
        <fullName evidence="1">Lipoprotein LPP20-like domain-containing protein</fullName>
    </recommendedName>
</protein>
<reference evidence="3" key="1">
    <citation type="submission" date="2016-10" db="EMBL/GenBank/DDBJ databases">
        <authorList>
            <person name="Varghese N."/>
            <person name="Submissions S."/>
        </authorList>
    </citation>
    <scope>NUCLEOTIDE SEQUENCE [LARGE SCALE GENOMIC DNA]</scope>
    <source>
        <strain evidence="3">DSM 17616</strain>
    </source>
</reference>
<dbReference type="PIRSF" id="PIRSF028687">
    <property type="entry name" value="UCP028687"/>
    <property type="match status" value="1"/>
</dbReference>
<evidence type="ECO:0000313" key="3">
    <source>
        <dbReference type="Proteomes" id="UP000199371"/>
    </source>
</evidence>
<dbReference type="OrthoDB" id="7348506at2"/>
<dbReference type="PROSITE" id="PS51257">
    <property type="entry name" value="PROKAR_LIPOPROTEIN"/>
    <property type="match status" value="1"/>
</dbReference>
<proteinExistence type="predicted"/>
<keyword evidence="3" id="KW-1185">Reference proteome</keyword>
<evidence type="ECO:0000259" key="1">
    <source>
        <dbReference type="Pfam" id="PF02169"/>
    </source>
</evidence>
<dbReference type="AlphaFoldDB" id="A0A1H6K0P0"/>
<accession>A0A1H6K0P0</accession>
<dbReference type="Pfam" id="PF02169">
    <property type="entry name" value="LPP20"/>
    <property type="match status" value="1"/>
</dbReference>
<sequence length="152" mass="16799">MAILNRRQLLAVALMLLSGCSYERTIRYTLEPPEQTLILEATGYAVVESQPGSSYEDKLLLAMAASRQDAYRQLAEQLYGKKLTASSSAEQSVLLEDTVQSQVQGVIKGAELIEATVDGKLFVTRLKLDTANLITLPQASLTPASPRQKWWR</sequence>
<feature type="domain" description="Lipoprotein LPP20-like" evidence="1">
    <location>
        <begin position="56"/>
        <end position="120"/>
    </location>
</feature>
<dbReference type="EMBL" id="FNXF01000002">
    <property type="protein sequence ID" value="SEH68521.1"/>
    <property type="molecule type" value="Genomic_DNA"/>
</dbReference>
<dbReference type="STRING" id="173990.SAMN05660691_00897"/>
<gene>
    <name evidence="2" type="ORF">SAMN05660691_00897</name>
</gene>
<dbReference type="InterPro" id="IPR007293">
    <property type="entry name" value="FlgP"/>
</dbReference>
<dbReference type="RefSeq" id="WP_092790624.1">
    <property type="nucleotide sequence ID" value="NZ_FNXF01000002.1"/>
</dbReference>
<dbReference type="InterPro" id="IPR024952">
    <property type="entry name" value="LPP20-like_dom"/>
</dbReference>
<evidence type="ECO:0000313" key="2">
    <source>
        <dbReference type="EMBL" id="SEH68521.1"/>
    </source>
</evidence>
<name>A0A1H6K0P0_9GAMM</name>